<feature type="domain" description="Aminopeptidase N-like N-terminal" evidence="23">
    <location>
        <begin position="2809"/>
        <end position="2999"/>
    </location>
</feature>
<dbReference type="Proteomes" id="UP000005408">
    <property type="component" value="Unassembled WGS sequence"/>
</dbReference>
<dbReference type="InterPro" id="IPR024571">
    <property type="entry name" value="ERAP1-like_C_dom"/>
</dbReference>
<comment type="cofactor">
    <cofactor evidence="18">
        <name>Zn(2+)</name>
        <dbReference type="ChEBI" id="CHEBI:29105"/>
    </cofactor>
    <text evidence="18">Binds 1 zinc ion per subunit.</text>
</comment>
<evidence type="ECO:0000256" key="2">
    <source>
        <dbReference type="ARBA" id="ARBA00004606"/>
    </source>
</evidence>
<reference evidence="24" key="1">
    <citation type="submission" date="2022-08" db="UniProtKB">
        <authorList>
            <consortium name="EnsemblMetazoa"/>
        </authorList>
    </citation>
    <scope>IDENTIFICATION</scope>
    <source>
        <strain evidence="24">05x7-T-G4-1.051#20</strain>
    </source>
</reference>
<feature type="domain" description="Peptidase M1 membrane alanine aminopeptidase" evidence="21">
    <location>
        <begin position="1249"/>
        <end position="1472"/>
    </location>
</feature>
<evidence type="ECO:0000256" key="19">
    <source>
        <dbReference type="PIRSR" id="PIRSR634016-4"/>
    </source>
</evidence>
<proteinExistence type="inferred from homology"/>
<dbReference type="InterPro" id="IPR045357">
    <property type="entry name" value="Aminopeptidase_N-like_N"/>
</dbReference>
<dbReference type="GO" id="GO:0070006">
    <property type="term" value="F:metalloaminopeptidase activity"/>
    <property type="evidence" value="ECO:0007669"/>
    <property type="project" value="TreeGrafter"/>
</dbReference>
<keyword evidence="5" id="KW-1003">Cell membrane</keyword>
<dbReference type="InterPro" id="IPR001930">
    <property type="entry name" value="Peptidase_M1"/>
</dbReference>
<sequence>MLEPEYRRKEAGCFVRVTTGFILVFLALILVAGVAAIVYFVQKDNLQTTNDDPQVTSVSAEKLKSDCEALAESGKLDQNKVCTVCPTQAPATCPTWTTKLLTSLSTSTPSSTPPPVSVDFRLPNDVIPLEYDVTIKPNMFNGNPDSFSFEGNLKIKIECKTPTNKVILHGNMLTISNVKFGAIADSKRTLPVPEFDPQRQFLTFRLNEFLQTSRTYELSMDFRGPLKNDMKGLYLSSYSHGGQTRYLATTQFQPTDARKAFPCFDEPGFKANFSMKIIRPKGWTSLSNMNIRETVSHGSTEKEDVYHTSPKMSTYLVAFVVSQFQSRQGTFSNGKPYLAWAQPAAYNETEEALNVGVSIIQKYEDFFNIEFPLPKQEMIAIPDYPLGAMENWGLITYRETAMLYNKEISSEASRQRVTQVITHELSHQWFGNLVTMRWWDDLWLNEGFATFIEYFGADLVHPELKMLEKFTVSEMFEAFDMDGLTTSHPIYVPVESPDQINEIFDHIIYNKGGSVIRMLRFFMGEQTFLKGLQDYLQSKKYSTAFHDDLFDALDQRAQIEGVTYPASIKDIMDTWISQMNYPVVKVTKSSAGAVHVQQKRFLVNDASSDPGKFVSKFNYQWKIPFTFKTSKDVDFNVTNSDVHWIMSPELDIQGSMYPSNQGDWVLGNVQQYGFYRVNYDTDNWRALMTQLKQQHTRIPLLNRAQLINDAWNLVKAGELSVGVALPSLEYLDTESDYVPWVSAMNEVGYLSDMLGETEAYGDFQMFMKEKLSKLFEKLTLDDSNSTHIETLLRSLVGRAACSYGIPSCVTEASRLFSAWMEDPQRNRIDPDIKNVVYCTGIREGGQREWEFAYNQYKTTTVASEKSLLLSALSCSSQTWLLSHYLKLSLDPNEIRSQDVTNVIIYVSRNSVGRYIAWEFMQENWETLRQKFGSGFFKFAQLIKGVTESFNTRHQLRQLEDFVRTHPDLGTGQRAFQEAIENTKANKAWMETNYATIKTWLEIMTSGSSVQKLTDVRLPRSNIPTLYEIYLKPDIYSGDPTQFKFYGRIRISFECVGPTTNITMHKNKLTVSDIQVFNQNAGSSAPRVAGQSEDKDRQFLIIHLDGSLQRGQNYTVAMNFVGELTDDLTGLYLSSYMRDDQKVYMATTQMEPTDARKAFPCFDEPDLKARFKLTLARKPDKISLSNMPIIEHRNSSDGFVEDVYQVSEKMSTYLVCIIVCDFVSRTGTTKNNIKYSAWSTPEAYNQTVLALDVGMTTITYYEEFFGIAFPLPKQDMIAIPDFAAGAMENWGLITYRETAMLYQPGVSSETNKQRVVTVITHELAHQWFGDLVTMEWWDDLWLNEGFATFVEYLGADNKYPEWKMFEQFTVAEVQAAFGFDGLVSSHPIYAPVYNPAEINEIFDTISYSKGGSIIRMMQWFLGDNTFKNGLKRYLDNRKYGNAAHNDLWNAMSQQAVQDGGGRVTDVKQVMDTWTLQMNYPVVMVTVVNGQVRVQQKRFLQNPTARDPMKYTSPFGYLWQIPFTYTTKSQANFNQNWANAHWFNTSQKDLPRQGVIDTNDWIIGNVQQYGYYRVNYDKNNWLKLVQQLKTDIASIHVINRGQLINDAWALAKSGDADMEVALKMVEYLGSEMDYVPWYAARHELSYVQKMLTRSNLFGKFKNFMQTLIKKPYDKLGMDNSGSGHLEIYTRSLLVGEACSYDIESCMSGALRMYQDWMDDPINKRVDPDLKSAVYCTAIAEGGEAEWNFAYQQYKETNVAAERRSLMAAMACTKQTWILSKYLSMALDSLEVRRQDGTYVIIYVSRNSIGRDLAWNFVKANFDQLLEMYGTSAFALKNLLNGVLDSFNTEQDLQQLRDFKQKYPDMGSGTRAFDQVMEKTVANIEWMTKYYSIIEKWLDDNIAASSGGSSLKDVRLPRSVLPELYTLELFPDIYQSSPENFTFSGDVKILVNVVNNTNNITLHINKLTVNPNSVRVLKASDFRIVQTQGMKEDKERQFLIIFLSQPLQRGEKYEVSMSFVGPLTDDLAGLYYSAYKRGDQPVYLATTQMEPVDARKSFPCFDEPDMKAKFKVTLLRRPEKISLSNMRIDRTESRSNGLLADVYEESVPMSTYLACFIVCDFQNISKATPNGIMYGAWSRPEAIHQAEFALEVGVDTITFYEEYFNISFPLKKQDMIAIPDFAAGAMENWGLITYRETAMLYDPVMSSESNKQRVVVVITHELAHQWFGDLVTMGWWDDLWLNEGFASFVEYLGADHKFPEWKMFDQFVTEDLQVAFEFDGLVSSHPIYVPVANPDEINEIFDKISYAKGGSVIRMMRFYLGEDTFRAGLTDYLNSKRYGNSFHDDLWNSMTKLSKINGHQVDVKAVMDTWTLQMNYPVVTMTRLDDGGLRVTQKRFLSNPQAQDPLKYTSQFGYKWTIPFTYTTEATKHFNQTYRDMVWFTASTQDIPANVEASDWILGNVQVLGYYRMNYDLDNWNKLIGQLKANHEAIYTTNRAQLINDAWALAKAGELPMEIALQTIEYLGSEMDYVPWQAAQTELSYVRKMLVRTSLYGKYKNFMSSLLKKPFDKLGLDNTKSSHLDIYTRSNVADLACTYDVTGCQDQVKTIFDKWMSNPSVNLVDANLKTMVYCTGVETGGEAEWEFVLQQYKESTLAAESNRLLYALSCSKQTWLLSRYLEVALDTSVVRKQDASSVIIYISQNTVGRDLVWSFVRQNFDRLRRDYGGGSFSFSRLILGITDSFNTDVELQQLRNFIKGKDFGSATRAAQQAIEKTQANIEWMEKNVPIIRRWLDRTTPTPQVNRNVRLPRSVLPELYTLELFPNLYKADPKDFTFSGSLTILVNCTESTRNITLHSNKITIDTASVEVKGVNGGGNLFSSLSRQEELMFSIFHLNSDLTPGQQYELKMNFTGPLKDDLAGLYYSTYTSNNQTKYLATTQMEPVDARKSFPCFDEPDMKAMFKVTLVRRNDYKSLSNMEIKDFSPRGGDLVADEYYVTPRMSTYLLAFIVCQFESTTTVTKNGIKYSAWSLPEAVNDTEFGLMVGNKTITYYEEYFNISFPLKKQDMIAIPDFSAGAMENWGLITYRETAMLFKPGVSSEGNRQRVTTVITHELAHQWFGNLVTMKWWDDLWLNEGFATFVECMGADHLFPEWKMWDQFVLDELYGTFSIDAFVTSHPIYVPVKTVAEMESVFDTISYSKGGSIIRMMRFFLGEENFRKGLYLYLESRKYGNAFHDDLWDAMDSVVVQKNLNYPASIKEIMHTWILQMNYPVVTVTIPQNGVVRATQQRFLRNPEAKDPLVYISPFGYKWWVPLTYTTGTDNNFNKDRADVKWFNTTSKDFGDQSVRTSDWIIANTNQYGVYRVNYTQDNWNKLINQLKQNHSVISTINRAQIINDAWSFARSNQLHMDIALQTVDYLSNERDYIPRVAADEQLAYIESMLSLTQHYGNFQNKMQRLVRSIYNEIGLNNTRATHLQSYMRSHVAGTACSYDIPECLTAAVQQFADWMNHPGNNRIDPGLKYTVYCAAIKQGGQREWDFAYNQYKTSQVASERAKLLGALSCTKVPWLLKRFLEYAVTDGEVRKQDGTSVISSVGRNVIGRPIAWNFVRSRWNYIMKEYSEGQWNAGGFIKSISGAFNNDYQLQQLLDFGKVHRSDLGRAVRSYEQAVEAVQANIQWMQKNLNIVIDWLNQNA</sequence>
<dbReference type="GO" id="GO:0006508">
    <property type="term" value="P:proteolysis"/>
    <property type="evidence" value="ECO:0007669"/>
    <property type="project" value="UniProtKB-KW"/>
</dbReference>
<keyword evidence="9" id="KW-0378">Hydrolase</keyword>
<keyword evidence="4" id="KW-0031">Aminopeptidase</keyword>
<evidence type="ECO:0000259" key="23">
    <source>
        <dbReference type="Pfam" id="PF17900"/>
    </source>
</evidence>
<keyword evidence="12 20" id="KW-1133">Transmembrane helix</keyword>
<evidence type="ECO:0000256" key="15">
    <source>
        <dbReference type="ARBA" id="ARBA00023157"/>
    </source>
</evidence>
<evidence type="ECO:0000256" key="5">
    <source>
        <dbReference type="ARBA" id="ARBA00022475"/>
    </source>
</evidence>
<name>A0A8W8MFB7_MAGGI</name>
<evidence type="ECO:0000256" key="10">
    <source>
        <dbReference type="ARBA" id="ARBA00022833"/>
    </source>
</evidence>
<evidence type="ECO:0000256" key="3">
    <source>
        <dbReference type="ARBA" id="ARBA00010136"/>
    </source>
</evidence>
<evidence type="ECO:0000313" key="24">
    <source>
        <dbReference type="EnsemblMetazoa" id="G32739.1:cds"/>
    </source>
</evidence>
<dbReference type="GO" id="GO:0042277">
    <property type="term" value="F:peptide binding"/>
    <property type="evidence" value="ECO:0007669"/>
    <property type="project" value="TreeGrafter"/>
</dbReference>
<feature type="domain" description="Peptidase M1 membrane alanine aminopeptidase" evidence="21">
    <location>
        <begin position="2145"/>
        <end position="2367"/>
    </location>
</feature>
<feature type="domain" description="Aminopeptidase N-like N-terminal" evidence="23">
    <location>
        <begin position="128"/>
        <end position="316"/>
    </location>
</feature>
<dbReference type="FunFam" id="2.60.40.1910:FF:000003">
    <property type="entry name" value="Aminopeptidase"/>
    <property type="match status" value="1"/>
</dbReference>
<feature type="binding site" evidence="18">
    <location>
        <position position="2221"/>
    </location>
    <ligand>
        <name>Zn(2+)</name>
        <dbReference type="ChEBI" id="CHEBI:29105"/>
        <note>catalytic</note>
    </ligand>
</feature>
<keyword evidence="8 18" id="KW-0479">Metal-binding</keyword>
<comment type="subcellular location">
    <subcellularLocation>
        <location evidence="1">Cell membrane</location>
    </subcellularLocation>
    <subcellularLocation>
        <location evidence="2">Membrane</location>
        <topology evidence="2">Single-pass type II membrane protein</topology>
    </subcellularLocation>
</comment>
<keyword evidence="13" id="KW-0482">Metalloprotease</keyword>
<dbReference type="InterPro" id="IPR050344">
    <property type="entry name" value="Peptidase_M1_aminopeptidases"/>
</dbReference>
<protein>
    <recommendedName>
        <fullName evidence="26">Aminopeptidase N</fullName>
    </recommendedName>
</protein>
<dbReference type="SUPFAM" id="SSF55486">
    <property type="entry name" value="Metalloproteases ('zincins'), catalytic domain"/>
    <property type="match status" value="4"/>
</dbReference>
<keyword evidence="14 20" id="KW-0472">Membrane</keyword>
<dbReference type="GO" id="GO:0008270">
    <property type="term" value="F:zinc ion binding"/>
    <property type="evidence" value="ECO:0007669"/>
    <property type="project" value="InterPro"/>
</dbReference>
<feature type="domain" description="Aminopeptidase N-like N-terminal" evidence="23">
    <location>
        <begin position="1023"/>
        <end position="1213"/>
    </location>
</feature>
<dbReference type="InterPro" id="IPR014782">
    <property type="entry name" value="Peptidase_M1_dom"/>
</dbReference>
<evidence type="ECO:0000256" key="16">
    <source>
        <dbReference type="ARBA" id="ARBA00023180"/>
    </source>
</evidence>
<organism evidence="24 25">
    <name type="scientific">Magallana gigas</name>
    <name type="common">Pacific oyster</name>
    <name type="synonym">Crassostrea gigas</name>
    <dbReference type="NCBI Taxonomy" id="29159"/>
    <lineage>
        <taxon>Eukaryota</taxon>
        <taxon>Metazoa</taxon>
        <taxon>Spiralia</taxon>
        <taxon>Lophotrochozoa</taxon>
        <taxon>Mollusca</taxon>
        <taxon>Bivalvia</taxon>
        <taxon>Autobranchia</taxon>
        <taxon>Pteriomorphia</taxon>
        <taxon>Ostreida</taxon>
        <taxon>Ostreoidea</taxon>
        <taxon>Ostreidae</taxon>
        <taxon>Magallana</taxon>
    </lineage>
</organism>
<accession>A0A8W8MFB7</accession>
<keyword evidence="25" id="KW-1185">Reference proteome</keyword>
<evidence type="ECO:0000259" key="21">
    <source>
        <dbReference type="Pfam" id="PF01433"/>
    </source>
</evidence>
<dbReference type="GO" id="GO:0005615">
    <property type="term" value="C:extracellular space"/>
    <property type="evidence" value="ECO:0007669"/>
    <property type="project" value="TreeGrafter"/>
</dbReference>
<feature type="site" description="Transition state stabilizer" evidence="19">
    <location>
        <position position="2303"/>
    </location>
</feature>
<feature type="domain" description="ERAP1-like C-terminal" evidence="22">
    <location>
        <begin position="664"/>
        <end position="983"/>
    </location>
</feature>
<dbReference type="FunFam" id="1.10.390.10:FF:000016">
    <property type="entry name" value="Glutamyl aminopeptidase"/>
    <property type="match status" value="1"/>
</dbReference>
<dbReference type="CDD" id="cd09601">
    <property type="entry name" value="M1_APN-Q_like"/>
    <property type="match status" value="4"/>
</dbReference>
<feature type="domain" description="ERAP1-like C-terminal" evidence="22">
    <location>
        <begin position="1559"/>
        <end position="1877"/>
    </location>
</feature>
<dbReference type="EnsemblMetazoa" id="G32739.1">
    <property type="protein sequence ID" value="G32739.1:cds"/>
    <property type="gene ID" value="G32739"/>
</dbReference>
<evidence type="ECO:0000256" key="13">
    <source>
        <dbReference type="ARBA" id="ARBA00023049"/>
    </source>
</evidence>
<feature type="binding site" evidence="18">
    <location>
        <position position="2217"/>
    </location>
    <ligand>
        <name>Zn(2+)</name>
        <dbReference type="ChEBI" id="CHEBI:29105"/>
        <note>catalytic</note>
    </ligand>
</feature>
<dbReference type="Pfam" id="PF17900">
    <property type="entry name" value="Peptidase_M1_N"/>
    <property type="match status" value="4"/>
</dbReference>
<dbReference type="FunFam" id="1.10.390.10:FF:000006">
    <property type="entry name" value="Puromycin-sensitive aminopeptidase"/>
    <property type="match status" value="2"/>
</dbReference>
<evidence type="ECO:0000256" key="4">
    <source>
        <dbReference type="ARBA" id="ARBA00022438"/>
    </source>
</evidence>
<dbReference type="PRINTS" id="PR00756">
    <property type="entry name" value="ALADIPTASE"/>
</dbReference>
<evidence type="ECO:0000313" key="25">
    <source>
        <dbReference type="Proteomes" id="UP000005408"/>
    </source>
</evidence>
<dbReference type="InterPro" id="IPR042097">
    <property type="entry name" value="Aminopeptidase_N-like_N_sf"/>
</dbReference>
<keyword evidence="11" id="KW-0735">Signal-anchor</keyword>
<dbReference type="PANTHER" id="PTHR11533:SF294">
    <property type="entry name" value="THYROTROPIN-RELEASING HORMONE-DEGRADING ECTOENZYME"/>
    <property type="match status" value="1"/>
</dbReference>
<feature type="domain" description="Aminopeptidase N-like N-terminal" evidence="23">
    <location>
        <begin position="1919"/>
        <end position="2110"/>
    </location>
</feature>
<dbReference type="GO" id="GO:0005886">
    <property type="term" value="C:plasma membrane"/>
    <property type="evidence" value="ECO:0007669"/>
    <property type="project" value="UniProtKB-SubCell"/>
</dbReference>
<dbReference type="Gene3D" id="2.60.40.1730">
    <property type="entry name" value="tricorn interacting facor f3 domain"/>
    <property type="match status" value="4"/>
</dbReference>
<evidence type="ECO:0000256" key="18">
    <source>
        <dbReference type="PIRSR" id="PIRSR634016-3"/>
    </source>
</evidence>
<evidence type="ECO:0000256" key="6">
    <source>
        <dbReference type="ARBA" id="ARBA00022670"/>
    </source>
</evidence>
<evidence type="ECO:0000259" key="22">
    <source>
        <dbReference type="Pfam" id="PF11838"/>
    </source>
</evidence>
<dbReference type="SUPFAM" id="SSF63737">
    <property type="entry name" value="Leukotriene A4 hydrolase N-terminal domain"/>
    <property type="match status" value="4"/>
</dbReference>
<dbReference type="Gene3D" id="2.60.40.1910">
    <property type="match status" value="4"/>
</dbReference>
<evidence type="ECO:0000256" key="11">
    <source>
        <dbReference type="ARBA" id="ARBA00022968"/>
    </source>
</evidence>
<dbReference type="Pfam" id="PF01433">
    <property type="entry name" value="Peptidase_M1"/>
    <property type="match status" value="4"/>
</dbReference>
<feature type="binding site" evidence="18">
    <location>
        <position position="2240"/>
    </location>
    <ligand>
        <name>Zn(2+)</name>
        <dbReference type="ChEBI" id="CHEBI:29105"/>
        <note>catalytic</note>
    </ligand>
</feature>
<evidence type="ECO:0000256" key="1">
    <source>
        <dbReference type="ARBA" id="ARBA00004236"/>
    </source>
</evidence>
<dbReference type="Gene3D" id="1.10.390.10">
    <property type="entry name" value="Neutral Protease Domain 2"/>
    <property type="match status" value="4"/>
</dbReference>
<keyword evidence="16" id="KW-0325">Glycoprotein</keyword>
<dbReference type="FunFam" id="1.25.50.20:FF:000001">
    <property type="entry name" value="Aminopeptidase"/>
    <property type="match status" value="4"/>
</dbReference>
<feature type="domain" description="Peptidase M1 membrane alanine aminopeptidase" evidence="21">
    <location>
        <begin position="3037"/>
        <end position="3258"/>
    </location>
</feature>
<dbReference type="PANTHER" id="PTHR11533">
    <property type="entry name" value="PROTEASE M1 ZINC METALLOPROTEASE"/>
    <property type="match status" value="1"/>
</dbReference>
<dbReference type="Pfam" id="PF11838">
    <property type="entry name" value="ERAP1_C"/>
    <property type="match status" value="4"/>
</dbReference>
<keyword evidence="6" id="KW-0645">Protease</keyword>
<evidence type="ECO:0000256" key="12">
    <source>
        <dbReference type="ARBA" id="ARBA00022989"/>
    </source>
</evidence>
<evidence type="ECO:0000256" key="8">
    <source>
        <dbReference type="ARBA" id="ARBA00022723"/>
    </source>
</evidence>
<feature type="active site" description="Proton acceptor" evidence="17">
    <location>
        <position position="2218"/>
    </location>
</feature>
<keyword evidence="15" id="KW-1015">Disulfide bond</keyword>
<dbReference type="FunFam" id="2.60.40.1910:FF:000006">
    <property type="entry name" value="Aminopeptidase"/>
    <property type="match status" value="3"/>
</dbReference>
<evidence type="ECO:0008006" key="26">
    <source>
        <dbReference type="Google" id="ProtNLM"/>
    </source>
</evidence>
<feature type="domain" description="ERAP1-like C-terminal" evidence="22">
    <location>
        <begin position="2453"/>
        <end position="2771"/>
    </location>
</feature>
<keyword evidence="10 18" id="KW-0862">Zinc</keyword>
<dbReference type="FunFam" id="1.10.390.10:FF:000001">
    <property type="entry name" value="Aminopeptidase"/>
    <property type="match status" value="1"/>
</dbReference>
<dbReference type="InterPro" id="IPR027268">
    <property type="entry name" value="Peptidase_M4/M1_CTD_sf"/>
</dbReference>
<dbReference type="FunFam" id="2.60.40.1730:FF:000012">
    <property type="entry name" value="Aminopeptidase N"/>
    <property type="match status" value="4"/>
</dbReference>
<comment type="similarity">
    <text evidence="3">Belongs to the peptidase M1 family.</text>
</comment>
<feature type="domain" description="ERAP1-like C-terminal" evidence="22">
    <location>
        <begin position="3345"/>
        <end position="3665"/>
    </location>
</feature>
<dbReference type="GO" id="GO:0043171">
    <property type="term" value="P:peptide catabolic process"/>
    <property type="evidence" value="ECO:0007669"/>
    <property type="project" value="TreeGrafter"/>
</dbReference>
<evidence type="ECO:0000256" key="14">
    <source>
        <dbReference type="ARBA" id="ARBA00023136"/>
    </source>
</evidence>
<dbReference type="InterPro" id="IPR034016">
    <property type="entry name" value="M1_APN-typ"/>
</dbReference>
<dbReference type="GO" id="GO:0005737">
    <property type="term" value="C:cytoplasm"/>
    <property type="evidence" value="ECO:0007669"/>
    <property type="project" value="TreeGrafter"/>
</dbReference>
<dbReference type="Gene3D" id="1.25.50.20">
    <property type="match status" value="4"/>
</dbReference>
<keyword evidence="7 20" id="KW-0812">Transmembrane</keyword>
<feature type="domain" description="Peptidase M1 membrane alanine aminopeptidase" evidence="21">
    <location>
        <begin position="352"/>
        <end position="575"/>
    </location>
</feature>
<feature type="transmembrane region" description="Helical" evidence="20">
    <location>
        <begin position="21"/>
        <end position="41"/>
    </location>
</feature>
<evidence type="ECO:0000256" key="7">
    <source>
        <dbReference type="ARBA" id="ARBA00022692"/>
    </source>
</evidence>
<evidence type="ECO:0000256" key="20">
    <source>
        <dbReference type="SAM" id="Phobius"/>
    </source>
</evidence>
<evidence type="ECO:0000256" key="9">
    <source>
        <dbReference type="ARBA" id="ARBA00022801"/>
    </source>
</evidence>
<evidence type="ECO:0000256" key="17">
    <source>
        <dbReference type="PIRSR" id="PIRSR634016-1"/>
    </source>
</evidence>